<keyword evidence="3" id="KW-1185">Reference proteome</keyword>
<dbReference type="CDD" id="cd06433">
    <property type="entry name" value="GT_2_WfgS_like"/>
    <property type="match status" value="1"/>
</dbReference>
<dbReference type="SUPFAM" id="SSF53448">
    <property type="entry name" value="Nucleotide-diphospho-sugar transferases"/>
    <property type="match status" value="1"/>
</dbReference>
<dbReference type="InterPro" id="IPR050834">
    <property type="entry name" value="Glycosyltransf_2"/>
</dbReference>
<dbReference type="InterPro" id="IPR001173">
    <property type="entry name" value="Glyco_trans_2-like"/>
</dbReference>
<dbReference type="Proteomes" id="UP000189739">
    <property type="component" value="Unassembled WGS sequence"/>
</dbReference>
<dbReference type="PANTHER" id="PTHR43685:SF2">
    <property type="entry name" value="GLYCOSYLTRANSFERASE 2-LIKE DOMAIN-CONTAINING PROTEIN"/>
    <property type="match status" value="1"/>
</dbReference>
<feature type="domain" description="Glycosyltransferase 2-like" evidence="1">
    <location>
        <begin position="6"/>
        <end position="122"/>
    </location>
</feature>
<dbReference type="EMBL" id="MBTF01000005">
    <property type="protein sequence ID" value="OOQ60687.1"/>
    <property type="molecule type" value="Genomic_DNA"/>
</dbReference>
<name>A0A1S9PID9_9SPHI</name>
<organism evidence="2 3">
    <name type="scientific">Mucilaginibacter pedocola</name>
    <dbReference type="NCBI Taxonomy" id="1792845"/>
    <lineage>
        <taxon>Bacteria</taxon>
        <taxon>Pseudomonadati</taxon>
        <taxon>Bacteroidota</taxon>
        <taxon>Sphingobacteriia</taxon>
        <taxon>Sphingobacteriales</taxon>
        <taxon>Sphingobacteriaceae</taxon>
        <taxon>Mucilaginibacter</taxon>
    </lineage>
</organism>
<evidence type="ECO:0000259" key="1">
    <source>
        <dbReference type="Pfam" id="PF00535"/>
    </source>
</evidence>
<accession>A0A1S9PID9</accession>
<dbReference type="InterPro" id="IPR029044">
    <property type="entry name" value="Nucleotide-diphossugar_trans"/>
</dbReference>
<dbReference type="Pfam" id="PF00535">
    <property type="entry name" value="Glycos_transf_2"/>
    <property type="match status" value="1"/>
</dbReference>
<dbReference type="GO" id="GO:0016740">
    <property type="term" value="F:transferase activity"/>
    <property type="evidence" value="ECO:0007669"/>
    <property type="project" value="UniProtKB-KW"/>
</dbReference>
<evidence type="ECO:0000313" key="3">
    <source>
        <dbReference type="Proteomes" id="UP000189739"/>
    </source>
</evidence>
<gene>
    <name evidence="2" type="ORF">BC343_24145</name>
</gene>
<dbReference type="RefSeq" id="WP_078347387.1">
    <property type="nucleotide sequence ID" value="NZ_MBTF01000005.1"/>
</dbReference>
<dbReference type="AlphaFoldDB" id="A0A1S9PID9"/>
<dbReference type="OrthoDB" id="9788101at2"/>
<proteinExistence type="predicted"/>
<sequence>MPAKISVIIVTFNAAPVLQNCLDSIFAQAYPNLEVVVKDGGSTDGTLDIIKANAGKIAVWKSEKDGGIYDAMNIALSYATGDWVYFIGADDELYPGFSDLANELQDASKIYYGRVLIKGQPTPGPVDAYKHAKDTICHQAIIYPASVFKKYQFDTRYPIAADHVLNMQCWADKNYSFEFADLMVAHFNDTGVSMTQTDTAFKRDQAALVLKYHGFKIWARFKFRKLKEDLFPKKYKP</sequence>
<reference evidence="2 3" key="1">
    <citation type="submission" date="2016-07" db="EMBL/GenBank/DDBJ databases">
        <title>Genomic analysis of zinc-resistant bacterium Mucilaginibacter pedocola TBZ30.</title>
        <authorList>
            <person name="Huang J."/>
            <person name="Tang J."/>
        </authorList>
    </citation>
    <scope>NUCLEOTIDE SEQUENCE [LARGE SCALE GENOMIC DNA]</scope>
    <source>
        <strain evidence="2 3">TBZ30</strain>
    </source>
</reference>
<dbReference type="PANTHER" id="PTHR43685">
    <property type="entry name" value="GLYCOSYLTRANSFERASE"/>
    <property type="match status" value="1"/>
</dbReference>
<protein>
    <submittedName>
        <fullName evidence="2">Glycosyltransferase</fullName>
    </submittedName>
</protein>
<keyword evidence="2" id="KW-0808">Transferase</keyword>
<evidence type="ECO:0000313" key="2">
    <source>
        <dbReference type="EMBL" id="OOQ60687.1"/>
    </source>
</evidence>
<dbReference type="STRING" id="1792845.BC343_24145"/>
<comment type="caution">
    <text evidence="2">The sequence shown here is derived from an EMBL/GenBank/DDBJ whole genome shotgun (WGS) entry which is preliminary data.</text>
</comment>
<dbReference type="Gene3D" id="3.90.550.10">
    <property type="entry name" value="Spore Coat Polysaccharide Biosynthesis Protein SpsA, Chain A"/>
    <property type="match status" value="1"/>
</dbReference>